<reference evidence="1" key="1">
    <citation type="submission" date="2021-05" db="EMBL/GenBank/DDBJ databases">
        <authorList>
            <person name="Pietrasiak N."/>
            <person name="Ward R."/>
            <person name="Stajich J.E."/>
            <person name="Kurbessoian T."/>
        </authorList>
    </citation>
    <scope>NUCLEOTIDE SEQUENCE</scope>
    <source>
        <strain evidence="1">CPER-KK1</strain>
    </source>
</reference>
<evidence type="ECO:0000313" key="2">
    <source>
        <dbReference type="Proteomes" id="UP000753908"/>
    </source>
</evidence>
<evidence type="ECO:0000313" key="1">
    <source>
        <dbReference type="EMBL" id="MBW4547696.1"/>
    </source>
</evidence>
<proteinExistence type="predicted"/>
<dbReference type="Gene3D" id="3.40.50.450">
    <property type="match status" value="1"/>
</dbReference>
<accession>A0A951UDH2</accession>
<sequence>MSLATLLLYSDDQIPARQTISDAIDLLRSQSNSLNIIRASQLDTPGGFLRNDTINQIDGADPIILDITRLNFNIIFEFGYALSKGKRVLLVLNRSVQGDIREISEIGLFDSMGYKEYENSKELASLVEDTENIKPLRQPSNKIDKSAPIYVLDTFHKTDASIRIISRIKKSRIRFRSFDPSEQPRLSAYEAIDEIQKSVAVVVNLLSKNSADHIRNNFRGAFLSGLAYGFEKISLLLQEGEEPIPPEYRDIVKVYNQPKDVDKYINSLAPQVMDALQSAASELILKRPQQLIERLDLGAPAAENEMDTLFQYYVDTDESNQTLSGNARLVVGRKGSGKTALFLRIREQTRKIKKNIVLDLKPEGHQLKRLKQLVLDLLQEAVKEHVSTAFWEYLLLLEICHKLLQNDRTLHTRDQKLYSLYGNLAKIYGEDNFDEDVDFSERMYQLVQKISNEFQTKYGEEKVHYLRTNEVTQLIYKHDIPKLRSILSEYLQQKNQVWILFDNIDKGWPTRGVTVTDTTILKALLEATRKLERYFTKKDFEFNTVVFVRNDVFELLVEESSDRGKESKVSLDWTDRDLLKEFLRRRIVNNVFSGDMSFEDAWNQICVTHIKGEATAELLIERSLMRPRNLLTIVNYAKSYAINLRRQRISEEDLLKALATYSADMGNEIGLEVRDVFPDNEDILYYFIDAPRLFSLRELKEYIKHSGIKTEEQQIIEILLWFGFLGVSRKQECENKSIYIYDVFYDMKKLKQLAKGLRDDSITMCINPAFWPFLEI</sequence>
<name>A0A951UDH2_9CYAN</name>
<reference evidence="1" key="2">
    <citation type="journal article" date="2022" name="Microbiol. Resour. Announc.">
        <title>Metagenome Sequencing to Explore Phylogenomics of Terrestrial Cyanobacteria.</title>
        <authorList>
            <person name="Ward R.D."/>
            <person name="Stajich J.E."/>
            <person name="Johansen J.R."/>
            <person name="Huntemann M."/>
            <person name="Clum A."/>
            <person name="Foster B."/>
            <person name="Foster B."/>
            <person name="Roux S."/>
            <person name="Palaniappan K."/>
            <person name="Varghese N."/>
            <person name="Mukherjee S."/>
            <person name="Reddy T.B.K."/>
            <person name="Daum C."/>
            <person name="Copeland A."/>
            <person name="Chen I.A."/>
            <person name="Ivanova N.N."/>
            <person name="Kyrpides N.C."/>
            <person name="Shapiro N."/>
            <person name="Eloe-Fadrosh E.A."/>
            <person name="Pietrasiak N."/>
        </authorList>
    </citation>
    <scope>NUCLEOTIDE SEQUENCE</scope>
    <source>
        <strain evidence="1">CPER-KK1</strain>
    </source>
</reference>
<organism evidence="1 2">
    <name type="scientific">Symplocastrum torsivum CPER-KK1</name>
    <dbReference type="NCBI Taxonomy" id="450513"/>
    <lineage>
        <taxon>Bacteria</taxon>
        <taxon>Bacillati</taxon>
        <taxon>Cyanobacteriota</taxon>
        <taxon>Cyanophyceae</taxon>
        <taxon>Oscillatoriophycideae</taxon>
        <taxon>Oscillatoriales</taxon>
        <taxon>Microcoleaceae</taxon>
        <taxon>Symplocastrum</taxon>
    </lineage>
</organism>
<dbReference type="InterPro" id="IPR059206">
    <property type="entry name" value="Sll1717-like"/>
</dbReference>
<dbReference type="NCBIfam" id="NF047389">
    <property type="entry name" value="ATPase_Sll1717"/>
    <property type="match status" value="1"/>
</dbReference>
<dbReference type="SUPFAM" id="SSF52540">
    <property type="entry name" value="P-loop containing nucleoside triphosphate hydrolases"/>
    <property type="match status" value="1"/>
</dbReference>
<comment type="caution">
    <text evidence="1">The sequence shown here is derived from an EMBL/GenBank/DDBJ whole genome shotgun (WGS) entry which is preliminary data.</text>
</comment>
<protein>
    <submittedName>
        <fullName evidence="1">Uncharacterized protein</fullName>
    </submittedName>
</protein>
<dbReference type="EMBL" id="JAHHIF010000046">
    <property type="protein sequence ID" value="MBW4547696.1"/>
    <property type="molecule type" value="Genomic_DNA"/>
</dbReference>
<dbReference type="InterPro" id="IPR027417">
    <property type="entry name" value="P-loop_NTPase"/>
</dbReference>
<dbReference type="AlphaFoldDB" id="A0A951UDH2"/>
<gene>
    <name evidence="1" type="ORF">KME25_25125</name>
</gene>
<dbReference type="Proteomes" id="UP000753908">
    <property type="component" value="Unassembled WGS sequence"/>
</dbReference>